<reference evidence="1" key="1">
    <citation type="submission" date="2023-03" db="EMBL/GenBank/DDBJ databases">
        <title>identification of new KPC variant in Klebsiella huaxiensis from the Hospital Sewage Samples in China.</title>
        <authorList>
            <person name="Wu Y."/>
        </authorList>
    </citation>
    <scope>NUCLEOTIDE SEQUENCE</scope>
    <source>
        <strain evidence="1">ZR-9</strain>
    </source>
</reference>
<dbReference type="Proteomes" id="UP001075001">
    <property type="component" value="Unassembled WGS sequence"/>
</dbReference>
<sequence length="188" mass="21239">MIIPSKQLRAALVCVAKNDPRYYLCGVHITPKHIESTNGHVALRMEHGICTKKNIIVQFEGNVPAKAETTELIFNKEPIAIHRDHNQNRLAITGIKLLDGRFPDLGRVIPEKLDLSVNPVIQAEYLSYPTKIFGRDEKFIPVQLRPSGEFAAVRIQFNEHINSTYGNPEFVVMPCRDDAFKVVEDHLG</sequence>
<dbReference type="RefSeq" id="WP_112217002.1">
    <property type="nucleotide sequence ID" value="NZ_CP036175.1"/>
</dbReference>
<evidence type="ECO:0008006" key="3">
    <source>
        <dbReference type="Google" id="ProtNLM"/>
    </source>
</evidence>
<dbReference type="EMBL" id="JAPQEX020000001">
    <property type="protein sequence ID" value="MDG1643731.1"/>
    <property type="molecule type" value="Genomic_DNA"/>
</dbReference>
<name>A0ABT6EE91_9ENTR</name>
<protein>
    <recommendedName>
        <fullName evidence="3">DNA polymerase III subunit beta</fullName>
    </recommendedName>
</protein>
<evidence type="ECO:0000313" key="1">
    <source>
        <dbReference type="EMBL" id="MDG1643731.1"/>
    </source>
</evidence>
<gene>
    <name evidence="1" type="ORF">OXR69_017915</name>
</gene>
<comment type="caution">
    <text evidence="1">The sequence shown here is derived from an EMBL/GenBank/DDBJ whole genome shotgun (WGS) entry which is preliminary data.</text>
</comment>
<keyword evidence="2" id="KW-1185">Reference proteome</keyword>
<accession>A0ABT6EE91</accession>
<organism evidence="1 2">
    <name type="scientific">Klebsiella huaxiensis</name>
    <dbReference type="NCBI Taxonomy" id="2153354"/>
    <lineage>
        <taxon>Bacteria</taxon>
        <taxon>Pseudomonadati</taxon>
        <taxon>Pseudomonadota</taxon>
        <taxon>Gammaproteobacteria</taxon>
        <taxon>Enterobacterales</taxon>
        <taxon>Enterobacteriaceae</taxon>
        <taxon>Klebsiella/Raoultella group</taxon>
        <taxon>Klebsiella</taxon>
    </lineage>
</organism>
<evidence type="ECO:0000313" key="2">
    <source>
        <dbReference type="Proteomes" id="UP001075001"/>
    </source>
</evidence>
<dbReference type="Gene3D" id="3.10.150.10">
    <property type="entry name" value="DNA Polymerase III, subunit A, domain 2"/>
    <property type="match status" value="1"/>
</dbReference>
<proteinExistence type="predicted"/>